<dbReference type="PANTHER" id="PTHR11516:SF60">
    <property type="entry name" value="PYRUVATE DEHYDROGENASE E1 COMPONENT SUBUNIT ALPHA"/>
    <property type="match status" value="1"/>
</dbReference>
<evidence type="ECO:0000256" key="4">
    <source>
        <dbReference type="SAM" id="Coils"/>
    </source>
</evidence>
<dbReference type="PANTHER" id="PTHR11516">
    <property type="entry name" value="PYRUVATE DEHYDROGENASE E1 COMPONENT, ALPHA SUBUNIT BACTERIAL AND ORGANELLAR"/>
    <property type="match status" value="1"/>
</dbReference>
<evidence type="ECO:0000256" key="2">
    <source>
        <dbReference type="ARBA" id="ARBA00023002"/>
    </source>
</evidence>
<evidence type="ECO:0000313" key="6">
    <source>
        <dbReference type="EMBL" id="KKN43501.1"/>
    </source>
</evidence>
<evidence type="ECO:0000256" key="3">
    <source>
        <dbReference type="ARBA" id="ARBA00023052"/>
    </source>
</evidence>
<accession>A0A0F9T390</accession>
<dbReference type="InterPro" id="IPR001017">
    <property type="entry name" value="DH_E1"/>
</dbReference>
<sequence length="264" mass="28894">MRGIDPVLLLLEFLGHSKGLCAGNGGHMHLFSKEHLIASSGIVGSSGPAATGFALAMKYQKKNKIAVAFFGEGAINQGMLLESMNLAAVWNLSVLFVCKDNNWAVTTVTKNVTSGNLIDRAKGFGIEGHEVDGTDVEAVWKIANEAISKMRNNGGPQFIHANCAHKEGHLLGDPLLRYYRNPNMLTEVSGSLKEYSGESLNEVLLLLRKIGGQLKKRVDPMVVIQKKLKNDVDRLKQIEEEVTKEIEQLVKKTLEIFKGGVKND</sequence>
<keyword evidence="4" id="KW-0175">Coiled coil</keyword>
<dbReference type="Gene3D" id="3.40.50.970">
    <property type="match status" value="1"/>
</dbReference>
<feature type="domain" description="Dehydrogenase E1 component" evidence="5">
    <location>
        <begin position="1"/>
        <end position="188"/>
    </location>
</feature>
<dbReference type="SUPFAM" id="SSF52518">
    <property type="entry name" value="Thiamin diphosphate-binding fold (THDP-binding)"/>
    <property type="match status" value="1"/>
</dbReference>
<dbReference type="AlphaFoldDB" id="A0A0F9T390"/>
<dbReference type="Pfam" id="PF00676">
    <property type="entry name" value="E1_dh"/>
    <property type="match status" value="1"/>
</dbReference>
<feature type="coiled-coil region" evidence="4">
    <location>
        <begin position="221"/>
        <end position="255"/>
    </location>
</feature>
<proteinExistence type="predicted"/>
<comment type="cofactor">
    <cofactor evidence="1">
        <name>thiamine diphosphate</name>
        <dbReference type="ChEBI" id="CHEBI:58937"/>
    </cofactor>
</comment>
<organism evidence="6">
    <name type="scientific">marine sediment metagenome</name>
    <dbReference type="NCBI Taxonomy" id="412755"/>
    <lineage>
        <taxon>unclassified sequences</taxon>
        <taxon>metagenomes</taxon>
        <taxon>ecological metagenomes</taxon>
    </lineage>
</organism>
<keyword evidence="3" id="KW-0786">Thiamine pyrophosphate</keyword>
<comment type="caution">
    <text evidence="6">The sequence shown here is derived from an EMBL/GenBank/DDBJ whole genome shotgun (WGS) entry which is preliminary data.</text>
</comment>
<evidence type="ECO:0000256" key="1">
    <source>
        <dbReference type="ARBA" id="ARBA00001964"/>
    </source>
</evidence>
<dbReference type="InterPro" id="IPR029061">
    <property type="entry name" value="THDP-binding"/>
</dbReference>
<dbReference type="GO" id="GO:0004739">
    <property type="term" value="F:pyruvate dehydrogenase (acetyl-transferring) activity"/>
    <property type="evidence" value="ECO:0007669"/>
    <property type="project" value="TreeGrafter"/>
</dbReference>
<reference evidence="6" key="1">
    <citation type="journal article" date="2015" name="Nature">
        <title>Complex archaea that bridge the gap between prokaryotes and eukaryotes.</title>
        <authorList>
            <person name="Spang A."/>
            <person name="Saw J.H."/>
            <person name="Jorgensen S.L."/>
            <person name="Zaremba-Niedzwiedzka K."/>
            <person name="Martijn J."/>
            <person name="Lind A.E."/>
            <person name="van Eijk R."/>
            <person name="Schleper C."/>
            <person name="Guy L."/>
            <person name="Ettema T.J."/>
        </authorList>
    </citation>
    <scope>NUCLEOTIDE SEQUENCE</scope>
</reference>
<dbReference type="InterPro" id="IPR050642">
    <property type="entry name" value="PDH_E1_Alpha_Subunit"/>
</dbReference>
<dbReference type="EMBL" id="LAZR01001507">
    <property type="protein sequence ID" value="KKN43501.1"/>
    <property type="molecule type" value="Genomic_DNA"/>
</dbReference>
<evidence type="ECO:0000259" key="5">
    <source>
        <dbReference type="Pfam" id="PF00676"/>
    </source>
</evidence>
<name>A0A0F9T390_9ZZZZ</name>
<keyword evidence="2" id="KW-0560">Oxidoreductase</keyword>
<gene>
    <name evidence="6" type="ORF">LCGC14_0702600</name>
</gene>
<protein>
    <recommendedName>
        <fullName evidence="5">Dehydrogenase E1 component domain-containing protein</fullName>
    </recommendedName>
</protein>
<dbReference type="GO" id="GO:0006086">
    <property type="term" value="P:pyruvate decarboxylation to acetyl-CoA"/>
    <property type="evidence" value="ECO:0007669"/>
    <property type="project" value="TreeGrafter"/>
</dbReference>